<accession>A0ABR7Z0K5</accession>
<keyword evidence="4 6" id="KW-1133">Transmembrane helix</keyword>
<feature type="transmembrane region" description="Helical" evidence="6">
    <location>
        <begin position="321"/>
        <end position="340"/>
    </location>
</feature>
<evidence type="ECO:0000256" key="6">
    <source>
        <dbReference type="SAM" id="Phobius"/>
    </source>
</evidence>
<proteinExistence type="predicted"/>
<feature type="transmembrane region" description="Helical" evidence="6">
    <location>
        <begin position="234"/>
        <end position="264"/>
    </location>
</feature>
<organism evidence="8 9">
    <name type="scientific">Pseudomonas typographi</name>
    <dbReference type="NCBI Taxonomy" id="2715964"/>
    <lineage>
        <taxon>Bacteria</taxon>
        <taxon>Pseudomonadati</taxon>
        <taxon>Pseudomonadota</taxon>
        <taxon>Gammaproteobacteria</taxon>
        <taxon>Pseudomonadales</taxon>
        <taxon>Pseudomonadaceae</taxon>
        <taxon>Pseudomonas</taxon>
    </lineage>
</organism>
<comment type="subcellular location">
    <subcellularLocation>
        <location evidence="1">Membrane</location>
        <topology evidence="1">Multi-pass membrane protein</topology>
    </subcellularLocation>
</comment>
<protein>
    <submittedName>
        <fullName evidence="8">Citrate transporter</fullName>
    </submittedName>
</protein>
<gene>
    <name evidence="8" type="ORF">HAQ05_09615</name>
</gene>
<keyword evidence="5 6" id="KW-0472">Membrane</keyword>
<evidence type="ECO:0000256" key="3">
    <source>
        <dbReference type="ARBA" id="ARBA00022692"/>
    </source>
</evidence>
<evidence type="ECO:0000256" key="2">
    <source>
        <dbReference type="ARBA" id="ARBA00022448"/>
    </source>
</evidence>
<feature type="transmembrane region" description="Helical" evidence="6">
    <location>
        <begin position="176"/>
        <end position="195"/>
    </location>
</feature>
<sequence>MLALLGIATILSLTVLLLFDRLSVVVGLILIPTMFALLGGFGAQLGGFYEQGIKAVAPTAATFMFAILYFGVVTDAGLLKPIIDKVVRHVGHCPVRVCLGTAILCVLVHLDGAAAVCFLLTVKTMLPIYERLGLDRRILAGICGLAAGINILPWVAPVLRSSAVMHVSPGMIFQPLWVPAMVGLAYLLLMAGWLGRRERRRLGQLAVQPQVLLEEPEQNSETISRPQLFKVNALLTLVILVIIVLAVYPPIVVFMIGLALALLINYPAPTAQMERLIAHARPALIMASILLASGVFTGVLHGAGMLDAIAYTAADGVPNEFGRFLPLLVAVISAPLSLLFDPDSYYFGVLPVLAQVHQQLGGDPLDMARASLMGLHTVGATLSPNTPVTFLLTSLCGISIGQHQRFLWAWALGGSWVMTAAALLVGAFSV</sequence>
<dbReference type="NCBIfam" id="TIGR00784">
    <property type="entry name" value="citMHS"/>
    <property type="match status" value="1"/>
</dbReference>
<evidence type="ECO:0000256" key="1">
    <source>
        <dbReference type="ARBA" id="ARBA00004141"/>
    </source>
</evidence>
<dbReference type="InterPro" id="IPR014738">
    <property type="entry name" value="Citrate_transporter"/>
</dbReference>
<feature type="transmembrane region" description="Helical" evidence="6">
    <location>
        <begin position="407"/>
        <end position="428"/>
    </location>
</feature>
<keyword evidence="9" id="KW-1185">Reference proteome</keyword>
<evidence type="ECO:0000256" key="4">
    <source>
        <dbReference type="ARBA" id="ARBA00022989"/>
    </source>
</evidence>
<evidence type="ECO:0000313" key="8">
    <source>
        <dbReference type="EMBL" id="MBD1598962.1"/>
    </source>
</evidence>
<dbReference type="RefSeq" id="WP_190419817.1">
    <property type="nucleotide sequence ID" value="NZ_JAAOCA010000010.1"/>
</dbReference>
<dbReference type="EMBL" id="JAAOCA010000010">
    <property type="protein sequence ID" value="MBD1598962.1"/>
    <property type="molecule type" value="Genomic_DNA"/>
</dbReference>
<evidence type="ECO:0000256" key="5">
    <source>
        <dbReference type="ARBA" id="ARBA00023136"/>
    </source>
</evidence>
<dbReference type="Pfam" id="PF03600">
    <property type="entry name" value="CitMHS"/>
    <property type="match status" value="1"/>
</dbReference>
<feature type="domain" description="Citrate transporter-like" evidence="7">
    <location>
        <begin position="15"/>
        <end position="374"/>
    </location>
</feature>
<keyword evidence="3 6" id="KW-0812">Transmembrane</keyword>
<feature type="transmembrane region" description="Helical" evidence="6">
    <location>
        <begin position="28"/>
        <end position="49"/>
    </location>
</feature>
<dbReference type="InterPro" id="IPR052180">
    <property type="entry name" value="NhaC_Na-H+_Antiporter"/>
</dbReference>
<feature type="transmembrane region" description="Helical" evidence="6">
    <location>
        <begin position="284"/>
        <end position="309"/>
    </location>
</feature>
<reference evidence="8 9" key="1">
    <citation type="journal article" date="2020" name="Insects">
        <title>Bacteria Belonging to Pseudomonas typographi sp. nov. from the Bark Beetle Ips typographus Have Genomic Potential to Aid in the Host Ecology.</title>
        <authorList>
            <person name="Peral-Aranega E."/>
            <person name="Saati-Santamaria Z."/>
            <person name="Kolarik M."/>
            <person name="Rivas R."/>
            <person name="Garcia-Fraile P."/>
        </authorList>
    </citation>
    <scope>NUCLEOTIDE SEQUENCE [LARGE SCALE GENOMIC DNA]</scope>
    <source>
        <strain evidence="8 9">CA3A</strain>
    </source>
</reference>
<dbReference type="InterPro" id="IPR004680">
    <property type="entry name" value="Cit_transptr-like_dom"/>
</dbReference>
<keyword evidence="2" id="KW-0813">Transport</keyword>
<feature type="transmembrane region" description="Helical" evidence="6">
    <location>
        <begin position="138"/>
        <end position="156"/>
    </location>
</feature>
<name>A0ABR7Z0K5_9PSED</name>
<dbReference type="PANTHER" id="PTHR33451:SF3">
    <property type="entry name" value="MALATE-2H(+)_NA(+)-LACTATE ANTIPORTER"/>
    <property type="match status" value="1"/>
</dbReference>
<feature type="transmembrane region" description="Helical" evidence="6">
    <location>
        <begin position="99"/>
        <end position="126"/>
    </location>
</feature>
<dbReference type="Proteomes" id="UP000805841">
    <property type="component" value="Unassembled WGS sequence"/>
</dbReference>
<evidence type="ECO:0000259" key="7">
    <source>
        <dbReference type="Pfam" id="PF03600"/>
    </source>
</evidence>
<evidence type="ECO:0000313" key="9">
    <source>
        <dbReference type="Proteomes" id="UP000805841"/>
    </source>
</evidence>
<feature type="transmembrane region" description="Helical" evidence="6">
    <location>
        <begin position="61"/>
        <end position="79"/>
    </location>
</feature>
<comment type="caution">
    <text evidence="8">The sequence shown here is derived from an EMBL/GenBank/DDBJ whole genome shotgun (WGS) entry which is preliminary data.</text>
</comment>
<dbReference type="PANTHER" id="PTHR33451">
    <property type="entry name" value="MALATE-2H(+)/NA(+)-LACTATE ANTIPORTER"/>
    <property type="match status" value="1"/>
</dbReference>